<dbReference type="Proteomes" id="UP000680866">
    <property type="component" value="Chromosome"/>
</dbReference>
<dbReference type="Pfam" id="PF00589">
    <property type="entry name" value="Phage_integrase"/>
    <property type="match status" value="1"/>
</dbReference>
<accession>A0A810MZK4</accession>
<dbReference type="KEGG" id="pry:Prubr_18390"/>
<keyword evidence="3 5" id="KW-0238">DNA-binding</keyword>
<dbReference type="PANTHER" id="PTHR30349:SF64">
    <property type="entry name" value="PROPHAGE INTEGRASE INTD-RELATED"/>
    <property type="match status" value="1"/>
</dbReference>
<evidence type="ECO:0000259" key="7">
    <source>
        <dbReference type="PROSITE" id="PS51900"/>
    </source>
</evidence>
<dbReference type="SUPFAM" id="SSF56349">
    <property type="entry name" value="DNA breaking-rejoining enzymes"/>
    <property type="match status" value="1"/>
</dbReference>
<dbReference type="CDD" id="cd01189">
    <property type="entry name" value="INT_ICEBs1_C_like"/>
    <property type="match status" value="1"/>
</dbReference>
<organism evidence="8 9">
    <name type="scientific">Polymorphospora rubra</name>
    <dbReference type="NCBI Taxonomy" id="338584"/>
    <lineage>
        <taxon>Bacteria</taxon>
        <taxon>Bacillati</taxon>
        <taxon>Actinomycetota</taxon>
        <taxon>Actinomycetes</taxon>
        <taxon>Micromonosporales</taxon>
        <taxon>Micromonosporaceae</taxon>
        <taxon>Polymorphospora</taxon>
    </lineage>
</organism>
<dbReference type="PROSITE" id="PS51898">
    <property type="entry name" value="TYR_RECOMBINASE"/>
    <property type="match status" value="1"/>
</dbReference>
<dbReference type="PROSITE" id="PS51900">
    <property type="entry name" value="CB"/>
    <property type="match status" value="1"/>
</dbReference>
<feature type="domain" description="Tyr recombinase" evidence="6">
    <location>
        <begin position="273"/>
        <end position="472"/>
    </location>
</feature>
<comment type="similarity">
    <text evidence="1">Belongs to the 'phage' integrase family.</text>
</comment>
<dbReference type="GO" id="GO:0006310">
    <property type="term" value="P:DNA recombination"/>
    <property type="evidence" value="ECO:0007669"/>
    <property type="project" value="UniProtKB-KW"/>
</dbReference>
<gene>
    <name evidence="8" type="ORF">Prubr_18390</name>
</gene>
<evidence type="ECO:0000256" key="4">
    <source>
        <dbReference type="ARBA" id="ARBA00023172"/>
    </source>
</evidence>
<dbReference type="InterPro" id="IPR010998">
    <property type="entry name" value="Integrase_recombinase_N"/>
</dbReference>
<name>A0A810MZK4_9ACTN</name>
<dbReference type="RefSeq" id="WP_212823710.1">
    <property type="nucleotide sequence ID" value="NZ_AP023359.1"/>
</dbReference>
<evidence type="ECO:0000256" key="2">
    <source>
        <dbReference type="ARBA" id="ARBA00022908"/>
    </source>
</evidence>
<feature type="domain" description="Core-binding (CB)" evidence="7">
    <location>
        <begin position="127"/>
        <end position="230"/>
    </location>
</feature>
<dbReference type="EMBL" id="AP023359">
    <property type="protein sequence ID" value="BCJ64818.1"/>
    <property type="molecule type" value="Genomic_DNA"/>
</dbReference>
<evidence type="ECO:0000259" key="6">
    <source>
        <dbReference type="PROSITE" id="PS51898"/>
    </source>
</evidence>
<dbReference type="InterPro" id="IPR013762">
    <property type="entry name" value="Integrase-like_cat_sf"/>
</dbReference>
<keyword evidence="9" id="KW-1185">Reference proteome</keyword>
<dbReference type="InterPro" id="IPR011010">
    <property type="entry name" value="DNA_brk_join_enz"/>
</dbReference>
<evidence type="ECO:0000256" key="1">
    <source>
        <dbReference type="ARBA" id="ARBA00008857"/>
    </source>
</evidence>
<dbReference type="PANTHER" id="PTHR30349">
    <property type="entry name" value="PHAGE INTEGRASE-RELATED"/>
    <property type="match status" value="1"/>
</dbReference>
<proteinExistence type="inferred from homology"/>
<dbReference type="Pfam" id="PF14659">
    <property type="entry name" value="Phage_int_SAM_3"/>
    <property type="match status" value="1"/>
</dbReference>
<evidence type="ECO:0000313" key="9">
    <source>
        <dbReference type="Proteomes" id="UP000680866"/>
    </source>
</evidence>
<evidence type="ECO:0000256" key="3">
    <source>
        <dbReference type="ARBA" id="ARBA00023125"/>
    </source>
</evidence>
<dbReference type="InterPro" id="IPR002104">
    <property type="entry name" value="Integrase_catalytic"/>
</dbReference>
<sequence>MPDGSLTKRCSCRDTNGKLIGVTCPKLRRTNGTWSADHGHWHYQIELPPTPDKRRRQLRRGGFRTRADAADELDQARTLISLANRDRERGTEIGDMLQTIAHNRQALPDPDEIRRRLRAGGSLADAPTVAEYLTQWLTGLQVDENTIRSYESHARNHHIPHLGHIPLDKLRPHHIKNMFTAIEQRANEIQAAKTSPDPKIRDSVKGIRPCGPATRQRIRASLRKAINDALAEEIIVGVANPATLVKTRGHRAHPIVWEPERVAHWKTTGDIPGPVMVWTDELLVQFLDYAAEHDPDLHPLFHFLAYRGPRRGEACGLRDSEVRLDKREVTINNQIATYGHLARQKPPKSKAGNRDLTLDADTTAVMTAYRARRNTQRLKAGPDWPDTGLFFVRPNGHPWHPNLVTQRFRKLTRKAGLPPIRLHDLRHGAATIALDAGIDIKVVSEQLGHTTTTLTRDTYQSVTKELHHQAADAVAERIKKKRSHLA</sequence>
<dbReference type="InterPro" id="IPR004107">
    <property type="entry name" value="Integrase_SAM-like_N"/>
</dbReference>
<evidence type="ECO:0000313" key="8">
    <source>
        <dbReference type="EMBL" id="BCJ64818.1"/>
    </source>
</evidence>
<keyword evidence="2" id="KW-0229">DNA integration</keyword>
<dbReference type="AlphaFoldDB" id="A0A810MZK4"/>
<dbReference type="Gene3D" id="1.10.443.10">
    <property type="entry name" value="Intergrase catalytic core"/>
    <property type="match status" value="1"/>
</dbReference>
<protein>
    <submittedName>
        <fullName evidence="8">Site-specific integrase</fullName>
    </submittedName>
</protein>
<keyword evidence="4" id="KW-0233">DNA recombination</keyword>
<dbReference type="InterPro" id="IPR050090">
    <property type="entry name" value="Tyrosine_recombinase_XerCD"/>
</dbReference>
<dbReference type="GO" id="GO:0015074">
    <property type="term" value="P:DNA integration"/>
    <property type="evidence" value="ECO:0007669"/>
    <property type="project" value="UniProtKB-KW"/>
</dbReference>
<dbReference type="GO" id="GO:0003677">
    <property type="term" value="F:DNA binding"/>
    <property type="evidence" value="ECO:0007669"/>
    <property type="project" value="UniProtKB-UniRule"/>
</dbReference>
<reference evidence="8" key="1">
    <citation type="submission" date="2020-08" db="EMBL/GenBank/DDBJ databases">
        <title>Whole genome shotgun sequence of Polymorphospora rubra NBRC 101157.</title>
        <authorList>
            <person name="Komaki H."/>
            <person name="Tamura T."/>
        </authorList>
    </citation>
    <scope>NUCLEOTIDE SEQUENCE</scope>
    <source>
        <strain evidence="8">NBRC 101157</strain>
    </source>
</reference>
<evidence type="ECO:0000256" key="5">
    <source>
        <dbReference type="PROSITE-ProRule" id="PRU01248"/>
    </source>
</evidence>
<dbReference type="InterPro" id="IPR044068">
    <property type="entry name" value="CB"/>
</dbReference>
<dbReference type="Gene3D" id="1.10.150.130">
    <property type="match status" value="1"/>
</dbReference>